<gene>
    <name evidence="2" type="ORF">DPMN_194000</name>
</gene>
<evidence type="ECO:0000313" key="2">
    <source>
        <dbReference type="EMBL" id="KAH3690200.1"/>
    </source>
</evidence>
<comment type="caution">
    <text evidence="2">The sequence shown here is derived from an EMBL/GenBank/DDBJ whole genome shotgun (WGS) entry which is preliminary data.</text>
</comment>
<organism evidence="2 3">
    <name type="scientific">Dreissena polymorpha</name>
    <name type="common">Zebra mussel</name>
    <name type="synonym">Mytilus polymorpha</name>
    <dbReference type="NCBI Taxonomy" id="45954"/>
    <lineage>
        <taxon>Eukaryota</taxon>
        <taxon>Metazoa</taxon>
        <taxon>Spiralia</taxon>
        <taxon>Lophotrochozoa</taxon>
        <taxon>Mollusca</taxon>
        <taxon>Bivalvia</taxon>
        <taxon>Autobranchia</taxon>
        <taxon>Heteroconchia</taxon>
        <taxon>Euheterodonta</taxon>
        <taxon>Imparidentia</taxon>
        <taxon>Neoheterodontei</taxon>
        <taxon>Myida</taxon>
        <taxon>Dreissenoidea</taxon>
        <taxon>Dreissenidae</taxon>
        <taxon>Dreissena</taxon>
    </lineage>
</organism>
<name>A0A9D3Y1Q2_DREPO</name>
<proteinExistence type="predicted"/>
<dbReference type="AlphaFoldDB" id="A0A9D3Y1Q2"/>
<sequence length="148" mass="16466">MSKAVVFLFVLGLMISVVTGANLSDITSKAPWSHERTAASVAAGQPVYSHTMRRVLRKLGLMHPGGRRTHLFGFQTTVTAKPCGPLRPTAGSRSTPWYAGNHYILRDPNSNDISNIVIVIPDDLRDFGTCEKIVRDLNERCNKDYFDY</sequence>
<keyword evidence="3" id="KW-1185">Reference proteome</keyword>
<protein>
    <submittedName>
        <fullName evidence="2">Uncharacterized protein</fullName>
    </submittedName>
</protein>
<dbReference type="EMBL" id="JAIWYP010000074">
    <property type="protein sequence ID" value="KAH3690200.1"/>
    <property type="molecule type" value="Genomic_DNA"/>
</dbReference>
<reference evidence="2" key="2">
    <citation type="submission" date="2020-11" db="EMBL/GenBank/DDBJ databases">
        <authorList>
            <person name="McCartney M.A."/>
            <person name="Auch B."/>
            <person name="Kono T."/>
            <person name="Mallez S."/>
            <person name="Becker A."/>
            <person name="Gohl D.M."/>
            <person name="Silverstein K.A.T."/>
            <person name="Koren S."/>
            <person name="Bechman K.B."/>
            <person name="Herman A."/>
            <person name="Abrahante J.E."/>
            <person name="Garbe J."/>
        </authorList>
    </citation>
    <scope>NUCLEOTIDE SEQUENCE</scope>
    <source>
        <strain evidence="2">Duluth1</strain>
        <tissue evidence="2">Whole animal</tissue>
    </source>
</reference>
<evidence type="ECO:0000313" key="3">
    <source>
        <dbReference type="Proteomes" id="UP000828390"/>
    </source>
</evidence>
<feature type="chain" id="PRO_5039346605" evidence="1">
    <location>
        <begin position="21"/>
        <end position="148"/>
    </location>
</feature>
<evidence type="ECO:0000256" key="1">
    <source>
        <dbReference type="SAM" id="SignalP"/>
    </source>
</evidence>
<reference evidence="2" key="1">
    <citation type="journal article" date="2019" name="bioRxiv">
        <title>The Genome of the Zebra Mussel, Dreissena polymorpha: A Resource for Invasive Species Research.</title>
        <authorList>
            <person name="McCartney M.A."/>
            <person name="Auch B."/>
            <person name="Kono T."/>
            <person name="Mallez S."/>
            <person name="Zhang Y."/>
            <person name="Obille A."/>
            <person name="Becker A."/>
            <person name="Abrahante J.E."/>
            <person name="Garbe J."/>
            <person name="Badalamenti J.P."/>
            <person name="Herman A."/>
            <person name="Mangelson H."/>
            <person name="Liachko I."/>
            <person name="Sullivan S."/>
            <person name="Sone E.D."/>
            <person name="Koren S."/>
            <person name="Silverstein K.A.T."/>
            <person name="Beckman K.B."/>
            <person name="Gohl D.M."/>
        </authorList>
    </citation>
    <scope>NUCLEOTIDE SEQUENCE</scope>
    <source>
        <strain evidence="2">Duluth1</strain>
        <tissue evidence="2">Whole animal</tissue>
    </source>
</reference>
<accession>A0A9D3Y1Q2</accession>
<keyword evidence="1" id="KW-0732">Signal</keyword>
<dbReference type="Proteomes" id="UP000828390">
    <property type="component" value="Unassembled WGS sequence"/>
</dbReference>
<feature type="signal peptide" evidence="1">
    <location>
        <begin position="1"/>
        <end position="20"/>
    </location>
</feature>